<evidence type="ECO:0000256" key="1">
    <source>
        <dbReference type="SAM" id="Phobius"/>
    </source>
</evidence>
<dbReference type="EMBL" id="PNIE01000103">
    <property type="protein sequence ID" value="PMP60574.1"/>
    <property type="molecule type" value="Genomic_DNA"/>
</dbReference>
<gene>
    <name evidence="2" type="ORF">C0197_06710</name>
</gene>
<dbReference type="PROSITE" id="PS00409">
    <property type="entry name" value="PROKAR_NTER_METHYL"/>
    <property type="match status" value="1"/>
</dbReference>
<accession>A0A2N7PHV8</accession>
<dbReference type="NCBIfam" id="TIGR02532">
    <property type="entry name" value="IV_pilin_GFxxxE"/>
    <property type="match status" value="1"/>
</dbReference>
<dbReference type="Proteomes" id="UP000235731">
    <property type="component" value="Unassembled WGS sequence"/>
</dbReference>
<comment type="caution">
    <text evidence="2">The sequence shown here is derived from an EMBL/GenBank/DDBJ whole genome shotgun (WGS) entry which is preliminary data.</text>
</comment>
<keyword evidence="1" id="KW-1133">Transmembrane helix</keyword>
<dbReference type="Gene3D" id="3.30.700.10">
    <property type="entry name" value="Glycoprotein, Type 4 Pilin"/>
    <property type="match status" value="1"/>
</dbReference>
<protein>
    <submittedName>
        <fullName evidence="2">Prepilin</fullName>
    </submittedName>
</protein>
<dbReference type="InterPro" id="IPR045584">
    <property type="entry name" value="Pilin-like"/>
</dbReference>
<dbReference type="SUPFAM" id="SSF54523">
    <property type="entry name" value="Pili subunits"/>
    <property type="match status" value="1"/>
</dbReference>
<dbReference type="AlphaFoldDB" id="A0A2N7PHV8"/>
<organism evidence="2 3">
    <name type="scientific">Caldimicrobium thiodismutans</name>
    <dbReference type="NCBI Taxonomy" id="1653476"/>
    <lineage>
        <taxon>Bacteria</taxon>
        <taxon>Pseudomonadati</taxon>
        <taxon>Thermodesulfobacteriota</taxon>
        <taxon>Thermodesulfobacteria</taxon>
        <taxon>Thermodesulfobacteriales</taxon>
        <taxon>Thermodesulfobacteriaceae</taxon>
        <taxon>Caldimicrobium</taxon>
    </lineage>
</organism>
<name>A0A2N7PHV8_9BACT</name>
<evidence type="ECO:0000313" key="2">
    <source>
        <dbReference type="EMBL" id="PMP60574.1"/>
    </source>
</evidence>
<dbReference type="Pfam" id="PF07963">
    <property type="entry name" value="N_methyl"/>
    <property type="match status" value="1"/>
</dbReference>
<evidence type="ECO:0000313" key="3">
    <source>
        <dbReference type="Proteomes" id="UP000235731"/>
    </source>
</evidence>
<reference evidence="2 3" key="1">
    <citation type="submission" date="2018-01" db="EMBL/GenBank/DDBJ databases">
        <title>Metagenomic assembled genomes from two thermal pools in the Uzon Caldera, Kamchatka, Russia.</title>
        <authorList>
            <person name="Wilkins L."/>
            <person name="Ettinger C."/>
        </authorList>
    </citation>
    <scope>NUCLEOTIDE SEQUENCE [LARGE SCALE GENOMIC DNA]</scope>
    <source>
        <strain evidence="2">ZAV-15</strain>
    </source>
</reference>
<proteinExistence type="predicted"/>
<keyword evidence="1" id="KW-0812">Transmembrane</keyword>
<dbReference type="InterPro" id="IPR012902">
    <property type="entry name" value="N_methyl_site"/>
</dbReference>
<keyword evidence="1" id="KW-0472">Membrane</keyword>
<feature type="transmembrane region" description="Helical" evidence="1">
    <location>
        <begin position="6"/>
        <end position="30"/>
    </location>
</feature>
<sequence length="139" mass="15113">MRIKGFTLIELLIVIGILALLASFALPVYLRYQEKSKISSYVLPMVKACAYDALAFCMSERAADATNVTMEVTSLPNCKKATQVASYSLKITITGTFTCEASGHISNGTVTGELNGIDLYKAQCILNNESIHCQILPKL</sequence>